<keyword evidence="7" id="KW-0378">Hydrolase</keyword>
<dbReference type="InterPro" id="IPR004469">
    <property type="entry name" value="PSP"/>
</dbReference>
<gene>
    <name evidence="12" type="ORF">ALAG00032_LOCUS5043</name>
</gene>
<comment type="pathway">
    <text evidence="2">Amino-acid biosynthesis; L-serine biosynthesis; L-serine from 3-phospho-D-glycerate: step 3/3.</text>
</comment>
<evidence type="ECO:0000313" key="12">
    <source>
        <dbReference type="EMBL" id="CAE0364302.1"/>
    </source>
</evidence>
<evidence type="ECO:0000256" key="9">
    <source>
        <dbReference type="ARBA" id="ARBA00023299"/>
    </source>
</evidence>
<keyword evidence="8" id="KW-0460">Magnesium</keyword>
<accession>A0A7S3NJG3</accession>
<evidence type="ECO:0000256" key="6">
    <source>
        <dbReference type="ARBA" id="ARBA00022723"/>
    </source>
</evidence>
<evidence type="ECO:0000256" key="10">
    <source>
        <dbReference type="ARBA" id="ARBA00031693"/>
    </source>
</evidence>
<comment type="cofactor">
    <cofactor evidence="1">
        <name>Mg(2+)</name>
        <dbReference type="ChEBI" id="CHEBI:18420"/>
    </cofactor>
</comment>
<evidence type="ECO:0000256" key="4">
    <source>
        <dbReference type="ARBA" id="ARBA00012640"/>
    </source>
</evidence>
<evidence type="ECO:0000256" key="1">
    <source>
        <dbReference type="ARBA" id="ARBA00001946"/>
    </source>
</evidence>
<feature type="active site" description="Nucleophile" evidence="11">
    <location>
        <position position="60"/>
    </location>
</feature>
<dbReference type="PANTHER" id="PTHR43344">
    <property type="entry name" value="PHOSPHOSERINE PHOSPHATASE"/>
    <property type="match status" value="1"/>
</dbReference>
<dbReference type="InterPro" id="IPR023214">
    <property type="entry name" value="HAD_sf"/>
</dbReference>
<keyword evidence="6" id="KW-0479">Metal-binding</keyword>
<dbReference type="AlphaFoldDB" id="A0A7S3NJG3"/>
<protein>
    <recommendedName>
        <fullName evidence="4">phosphoserine phosphatase</fullName>
        <ecNumber evidence="4">3.1.3.3</ecNumber>
    </recommendedName>
    <alternativeName>
        <fullName evidence="10">O-phosphoserine phosphohydrolase</fullName>
    </alternativeName>
</protein>
<dbReference type="Gene3D" id="1.10.150.210">
    <property type="entry name" value="Phosphoserine phosphatase, domain 2"/>
    <property type="match status" value="1"/>
</dbReference>
<keyword evidence="5" id="KW-0028">Amino-acid biosynthesis</keyword>
<name>A0A7S3NJG3_9STRA</name>
<dbReference type="NCBIfam" id="TIGR00338">
    <property type="entry name" value="serB"/>
    <property type="match status" value="1"/>
</dbReference>
<dbReference type="Gene3D" id="3.40.50.1000">
    <property type="entry name" value="HAD superfamily/HAD-like"/>
    <property type="match status" value="1"/>
</dbReference>
<evidence type="ECO:0000256" key="11">
    <source>
        <dbReference type="PIRSR" id="PIRSR604469-1"/>
    </source>
</evidence>
<dbReference type="UniPathway" id="UPA00135">
    <property type="reaction ID" value="UER00198"/>
</dbReference>
<dbReference type="FunFam" id="1.10.150.210:FF:000003">
    <property type="entry name" value="Phosphoserine phosphatase SerB"/>
    <property type="match status" value="1"/>
</dbReference>
<evidence type="ECO:0000256" key="7">
    <source>
        <dbReference type="ARBA" id="ARBA00022801"/>
    </source>
</evidence>
<dbReference type="NCBIfam" id="TIGR01488">
    <property type="entry name" value="HAD-SF-IB"/>
    <property type="match status" value="1"/>
</dbReference>
<sequence length="267" mass="28581">MRIFVRKLAVNYAVTNSVSRMKMSMAAVAAPRIATNNVSDGLNVALAKETLRNADAVCFDFDSTLICEEGIDELAKYCGAGEAVATWTKKAMDGGTRFQDALAARLDLIKPSRQDVEQCLIKHPPLLSPRAAEFVQSLRMHGKAVHIVSGGFRAMIEPVAATELGVSANDILANTIYWDEAGNYAGFNPNEMTAADGGKPKAIAHLKRTRGYNTVVMIGDGATDAQAKPPADAFIGYGGVVQRQAVVSTADWFVLDFADLIAALQQS</sequence>
<dbReference type="CDD" id="cd04309">
    <property type="entry name" value="HAD_PSP_eu"/>
    <property type="match status" value="1"/>
</dbReference>
<proteinExistence type="inferred from homology"/>
<evidence type="ECO:0000256" key="2">
    <source>
        <dbReference type="ARBA" id="ARBA00005135"/>
    </source>
</evidence>
<dbReference type="Pfam" id="PF00702">
    <property type="entry name" value="Hydrolase"/>
    <property type="match status" value="1"/>
</dbReference>
<evidence type="ECO:0000256" key="5">
    <source>
        <dbReference type="ARBA" id="ARBA00022605"/>
    </source>
</evidence>
<dbReference type="GO" id="GO:0036424">
    <property type="term" value="F:L-phosphoserine phosphatase activity"/>
    <property type="evidence" value="ECO:0007669"/>
    <property type="project" value="InterPro"/>
</dbReference>
<dbReference type="GO" id="GO:0000287">
    <property type="term" value="F:magnesium ion binding"/>
    <property type="evidence" value="ECO:0007669"/>
    <property type="project" value="TreeGrafter"/>
</dbReference>
<dbReference type="EC" id="3.1.3.3" evidence="4"/>
<dbReference type="GO" id="GO:0005737">
    <property type="term" value="C:cytoplasm"/>
    <property type="evidence" value="ECO:0007669"/>
    <property type="project" value="TreeGrafter"/>
</dbReference>
<keyword evidence="9" id="KW-0718">Serine biosynthesis</keyword>
<evidence type="ECO:0000256" key="8">
    <source>
        <dbReference type="ARBA" id="ARBA00022842"/>
    </source>
</evidence>
<feature type="active site" description="Proton donor" evidence="11">
    <location>
        <position position="62"/>
    </location>
</feature>
<organism evidence="12">
    <name type="scientific">Aureoumbra lagunensis</name>
    <dbReference type="NCBI Taxonomy" id="44058"/>
    <lineage>
        <taxon>Eukaryota</taxon>
        <taxon>Sar</taxon>
        <taxon>Stramenopiles</taxon>
        <taxon>Ochrophyta</taxon>
        <taxon>Pelagophyceae</taxon>
        <taxon>Pelagomonadales</taxon>
        <taxon>Aureoumbra</taxon>
    </lineage>
</organism>
<dbReference type="GO" id="GO:0006564">
    <property type="term" value="P:L-serine biosynthetic process"/>
    <property type="evidence" value="ECO:0007669"/>
    <property type="project" value="UniProtKB-KW"/>
</dbReference>
<reference evidence="12" key="1">
    <citation type="submission" date="2021-01" db="EMBL/GenBank/DDBJ databases">
        <authorList>
            <person name="Corre E."/>
            <person name="Pelletier E."/>
            <person name="Niang G."/>
            <person name="Scheremetjew M."/>
            <person name="Finn R."/>
            <person name="Kale V."/>
            <person name="Holt S."/>
            <person name="Cochrane G."/>
            <person name="Meng A."/>
            <person name="Brown T."/>
            <person name="Cohen L."/>
        </authorList>
    </citation>
    <scope>NUCLEOTIDE SEQUENCE</scope>
    <source>
        <strain evidence="12">CCMP1510</strain>
    </source>
</reference>
<dbReference type="InterPro" id="IPR036412">
    <property type="entry name" value="HAD-like_sf"/>
</dbReference>
<dbReference type="SUPFAM" id="SSF56784">
    <property type="entry name" value="HAD-like"/>
    <property type="match status" value="1"/>
</dbReference>
<comment type="similarity">
    <text evidence="3">Belongs to the HAD-like hydrolase superfamily. SerB family.</text>
</comment>
<evidence type="ECO:0000256" key="3">
    <source>
        <dbReference type="ARBA" id="ARBA00009184"/>
    </source>
</evidence>
<dbReference type="EMBL" id="HBIJ01007162">
    <property type="protein sequence ID" value="CAE0364302.1"/>
    <property type="molecule type" value="Transcribed_RNA"/>
</dbReference>
<dbReference type="InterPro" id="IPR050582">
    <property type="entry name" value="HAD-like_SerB"/>
</dbReference>
<dbReference type="PANTHER" id="PTHR43344:SF2">
    <property type="entry name" value="PHOSPHOSERINE PHOSPHATASE"/>
    <property type="match status" value="1"/>
</dbReference>